<comment type="caution">
    <text evidence="1">The sequence shown here is derived from an EMBL/GenBank/DDBJ whole genome shotgun (WGS) entry which is preliminary data.</text>
</comment>
<accession>A0A086BMF2</accession>
<dbReference type="STRING" id="558152.IQ37_02865"/>
<evidence type="ECO:0000313" key="1">
    <source>
        <dbReference type="EMBL" id="KFF30116.1"/>
    </source>
</evidence>
<dbReference type="Proteomes" id="UP000028709">
    <property type="component" value="Unassembled WGS sequence"/>
</dbReference>
<dbReference type="EMBL" id="JPRJ01000002">
    <property type="protein sequence ID" value="KFF30116.1"/>
    <property type="molecule type" value="Genomic_DNA"/>
</dbReference>
<reference evidence="1 2" key="1">
    <citation type="submission" date="2014-07" db="EMBL/GenBank/DDBJ databases">
        <title>Genome of Chryseobacterium piperi CTM.</title>
        <authorList>
            <person name="Pipes S.E."/>
            <person name="Stropko S.J."/>
            <person name="Newman J.D."/>
        </authorList>
    </citation>
    <scope>NUCLEOTIDE SEQUENCE [LARGE SCALE GENOMIC DNA]</scope>
    <source>
        <strain evidence="1 2">CTM</strain>
    </source>
</reference>
<dbReference type="AlphaFoldDB" id="A0A086BMF2"/>
<keyword evidence="2" id="KW-1185">Reference proteome</keyword>
<proteinExistence type="predicted"/>
<organism evidence="1 2">
    <name type="scientific">Chryseobacterium piperi</name>
    <dbReference type="NCBI Taxonomy" id="558152"/>
    <lineage>
        <taxon>Bacteria</taxon>
        <taxon>Pseudomonadati</taxon>
        <taxon>Bacteroidota</taxon>
        <taxon>Flavobacteriia</taxon>
        <taxon>Flavobacteriales</taxon>
        <taxon>Weeksellaceae</taxon>
        <taxon>Chryseobacterium group</taxon>
        <taxon>Chryseobacterium</taxon>
    </lineage>
</organism>
<dbReference type="KEGG" id="cpip:CJF12_15120"/>
<sequence>MTEWQSFNEIYTIYFIFLLRSDQKKLHALREVLKYFQSNPDNQTACGIDIISTIVIMFQFRILKLLDQFGIITAFSL</sequence>
<name>A0A086BMF2_9FLAO</name>
<protein>
    <submittedName>
        <fullName evidence="1">Uncharacterized protein</fullName>
    </submittedName>
</protein>
<evidence type="ECO:0000313" key="2">
    <source>
        <dbReference type="Proteomes" id="UP000028709"/>
    </source>
</evidence>
<gene>
    <name evidence="1" type="ORF">IQ37_02865</name>
</gene>